<keyword evidence="6" id="KW-0119">Carbohydrate metabolism</keyword>
<dbReference type="SUPFAM" id="SSF51445">
    <property type="entry name" value="(Trans)glycosidases"/>
    <property type="match status" value="1"/>
</dbReference>
<accession>A0ABY7ZXP2</accession>
<dbReference type="InterPro" id="IPR017736">
    <property type="entry name" value="Glyco_hydro_1_beta-glucosidase"/>
</dbReference>
<protein>
    <recommendedName>
        <fullName evidence="3 9">Beta-glucosidase</fullName>
        <ecNumber evidence="3 9">3.2.1.21</ecNumber>
    </recommendedName>
</protein>
<dbReference type="InterPro" id="IPR017853">
    <property type="entry name" value="GH"/>
</dbReference>
<evidence type="ECO:0000256" key="3">
    <source>
        <dbReference type="ARBA" id="ARBA00012744"/>
    </source>
</evidence>
<evidence type="ECO:0000313" key="11">
    <source>
        <dbReference type="Proteomes" id="UP001219605"/>
    </source>
</evidence>
<keyword evidence="7 9" id="KW-0326">Glycosidase</keyword>
<dbReference type="PROSITE" id="PS00653">
    <property type="entry name" value="GLYCOSYL_HYDROL_F1_2"/>
    <property type="match status" value="1"/>
</dbReference>
<evidence type="ECO:0000313" key="10">
    <source>
        <dbReference type="EMBL" id="WDZ87675.1"/>
    </source>
</evidence>
<dbReference type="Gene3D" id="3.20.20.80">
    <property type="entry name" value="Glycosidases"/>
    <property type="match status" value="1"/>
</dbReference>
<dbReference type="NCBIfam" id="TIGR03356">
    <property type="entry name" value="BGL"/>
    <property type="match status" value="1"/>
</dbReference>
<dbReference type="GO" id="GO:0008422">
    <property type="term" value="F:beta-glucosidase activity"/>
    <property type="evidence" value="ECO:0007669"/>
    <property type="project" value="UniProtKB-EC"/>
</dbReference>
<dbReference type="RefSeq" id="WP_275034681.1">
    <property type="nucleotide sequence ID" value="NZ_CP118615.1"/>
</dbReference>
<evidence type="ECO:0000256" key="2">
    <source>
        <dbReference type="ARBA" id="ARBA00010838"/>
    </source>
</evidence>
<dbReference type="InterPro" id="IPR001360">
    <property type="entry name" value="Glyco_hydro_1"/>
</dbReference>
<evidence type="ECO:0000256" key="5">
    <source>
        <dbReference type="ARBA" id="ARBA00023001"/>
    </source>
</evidence>
<dbReference type="Proteomes" id="UP001219605">
    <property type="component" value="Chromosome"/>
</dbReference>
<evidence type="ECO:0000256" key="9">
    <source>
        <dbReference type="RuleBase" id="RU361175"/>
    </source>
</evidence>
<evidence type="ECO:0000256" key="7">
    <source>
        <dbReference type="ARBA" id="ARBA00023295"/>
    </source>
</evidence>
<dbReference type="EMBL" id="CP118615">
    <property type="protein sequence ID" value="WDZ87675.1"/>
    <property type="molecule type" value="Genomic_DNA"/>
</dbReference>
<dbReference type="PRINTS" id="PR00131">
    <property type="entry name" value="GLHYDRLASE1"/>
</dbReference>
<evidence type="ECO:0000256" key="8">
    <source>
        <dbReference type="ARBA" id="ARBA00023326"/>
    </source>
</evidence>
<organism evidence="10 11">
    <name type="scientific">Micromonospora cathayae</name>
    <dbReference type="NCBI Taxonomy" id="3028804"/>
    <lineage>
        <taxon>Bacteria</taxon>
        <taxon>Bacillati</taxon>
        <taxon>Actinomycetota</taxon>
        <taxon>Actinomycetes</taxon>
        <taxon>Micromonosporales</taxon>
        <taxon>Micromonosporaceae</taxon>
        <taxon>Micromonospora</taxon>
    </lineage>
</organism>
<dbReference type="PANTHER" id="PTHR10353:SF36">
    <property type="entry name" value="LP05116P"/>
    <property type="match status" value="1"/>
</dbReference>
<name>A0ABY7ZXP2_9ACTN</name>
<evidence type="ECO:0000256" key="4">
    <source>
        <dbReference type="ARBA" id="ARBA00022801"/>
    </source>
</evidence>
<keyword evidence="11" id="KW-1185">Reference proteome</keyword>
<comment type="similarity">
    <text evidence="2 9">Belongs to the glycosyl hydrolase 1 family.</text>
</comment>
<proteinExistence type="inferred from homology"/>
<gene>
    <name evidence="10" type="ORF">PVK37_15320</name>
</gene>
<keyword evidence="5" id="KW-0136">Cellulose degradation</keyword>
<dbReference type="InterPro" id="IPR033132">
    <property type="entry name" value="GH_1_N_CS"/>
</dbReference>
<dbReference type="Pfam" id="PF00232">
    <property type="entry name" value="Glyco_hydro_1"/>
    <property type="match status" value="1"/>
</dbReference>
<dbReference type="PANTHER" id="PTHR10353">
    <property type="entry name" value="GLYCOSYL HYDROLASE"/>
    <property type="match status" value="1"/>
</dbReference>
<keyword evidence="8" id="KW-0624">Polysaccharide degradation</keyword>
<keyword evidence="4 9" id="KW-0378">Hydrolase</keyword>
<sequence length="477" mass="52567">MSNPATPPAVGLLDQGPELIFPPDFLWGAATAAYQIEGAAAEGGRTTSIWDTFSHTDGRTVGGHTGDVACDHYHRMPADVKLMAELGLKSYRFSISWPRVQPGGSGAANQEGLDFYRRLIDELLAHGIEPWVTLYHWDLPQELEDAGGWPVRDTAFRFADYAKLAQDALGDRVNYWTTLNEPWCSAFLGYGSGAHAPGRSDGGDAVRAGHHLMLGHGLATQALRAGRADAEIGVTLNLYPVTPATDAPGDADAARRIDGLANRFFLDPILRGEYPADLVADLREVTDFGHVHDGDLATISTPLDVVGINYYSRHVVAAPIEGAEPEKYWRAPSCWPGSESVRFVTRGVPVTDMDWEIDAPGLVETLRRVHEEYTDLPLYVTENGSAFVDTVVDGRVDDTDRLAYFDAHLRAAHEAIRAGVPLRGYFAWSLMDNFEWAWGYTKRFGMVYVDYDSQLRIPKSSARWYAEVIRRNGLAAQ</sequence>
<evidence type="ECO:0000256" key="1">
    <source>
        <dbReference type="ARBA" id="ARBA00000448"/>
    </source>
</evidence>
<comment type="catalytic activity">
    <reaction evidence="1 9">
        <text>Hydrolysis of terminal, non-reducing beta-D-glucosyl residues with release of beta-D-glucose.</text>
        <dbReference type="EC" id="3.2.1.21"/>
    </reaction>
</comment>
<reference evidence="10 11" key="1">
    <citation type="submission" date="2023-02" db="EMBL/GenBank/DDBJ databases">
        <authorList>
            <person name="Mo P."/>
        </authorList>
    </citation>
    <scope>NUCLEOTIDE SEQUENCE [LARGE SCALE GENOMIC DNA]</scope>
    <source>
        <strain evidence="10 11">HUAS 3</strain>
    </source>
</reference>
<dbReference type="EC" id="3.2.1.21" evidence="3 9"/>
<evidence type="ECO:0000256" key="6">
    <source>
        <dbReference type="ARBA" id="ARBA00023277"/>
    </source>
</evidence>